<sequence>YMTVEGISLRLIDTAGIRDTQDTVEALGVERARDYINKADIVLCVIDGSTPLTPEEIEILTSVSGLNTIVLLNKSDVAQVVT</sequence>
<protein>
    <submittedName>
        <fullName evidence="2">tRNA modification GTPase MnmE</fullName>
    </submittedName>
</protein>
<dbReference type="SUPFAM" id="SSF52540">
    <property type="entry name" value="P-loop containing nucleoside triphosphate hydrolases"/>
    <property type="match status" value="1"/>
</dbReference>
<dbReference type="EMBL" id="AZMM01004438">
    <property type="protein sequence ID" value="ETJ41638.1"/>
    <property type="molecule type" value="Genomic_DNA"/>
</dbReference>
<dbReference type="PANTHER" id="PTHR42714:SF2">
    <property type="entry name" value="TRNA MODIFICATION GTPASE GTPBP3, MITOCHONDRIAL"/>
    <property type="match status" value="1"/>
</dbReference>
<feature type="domain" description="G" evidence="1">
    <location>
        <begin position="4"/>
        <end position="74"/>
    </location>
</feature>
<proteinExistence type="predicted"/>
<dbReference type="GO" id="GO:0005525">
    <property type="term" value="F:GTP binding"/>
    <property type="evidence" value="ECO:0007669"/>
    <property type="project" value="InterPro"/>
</dbReference>
<evidence type="ECO:0000259" key="1">
    <source>
        <dbReference type="Pfam" id="PF01926"/>
    </source>
</evidence>
<organism evidence="2">
    <name type="scientific">human gut metagenome</name>
    <dbReference type="NCBI Taxonomy" id="408170"/>
    <lineage>
        <taxon>unclassified sequences</taxon>
        <taxon>metagenomes</taxon>
        <taxon>organismal metagenomes</taxon>
    </lineage>
</organism>
<gene>
    <name evidence="2" type="ORF">Q604_UNBC04438G0001</name>
</gene>
<dbReference type="Gene3D" id="3.40.50.300">
    <property type="entry name" value="P-loop containing nucleotide triphosphate hydrolases"/>
    <property type="match status" value="1"/>
</dbReference>
<dbReference type="InterPro" id="IPR027417">
    <property type="entry name" value="P-loop_NTPase"/>
</dbReference>
<feature type="non-terminal residue" evidence="2">
    <location>
        <position position="1"/>
    </location>
</feature>
<accession>W1YGG1</accession>
<dbReference type="GO" id="GO:0030488">
    <property type="term" value="P:tRNA methylation"/>
    <property type="evidence" value="ECO:0007669"/>
    <property type="project" value="TreeGrafter"/>
</dbReference>
<dbReference type="InterPro" id="IPR006073">
    <property type="entry name" value="GTP-bd"/>
</dbReference>
<dbReference type="PANTHER" id="PTHR42714">
    <property type="entry name" value="TRNA MODIFICATION GTPASE GTPBP3"/>
    <property type="match status" value="1"/>
</dbReference>
<evidence type="ECO:0000313" key="2">
    <source>
        <dbReference type="EMBL" id="ETJ41638.1"/>
    </source>
</evidence>
<dbReference type="GO" id="GO:0005829">
    <property type="term" value="C:cytosol"/>
    <property type="evidence" value="ECO:0007669"/>
    <property type="project" value="TreeGrafter"/>
</dbReference>
<dbReference type="Pfam" id="PF01926">
    <property type="entry name" value="MMR_HSR1"/>
    <property type="match status" value="1"/>
</dbReference>
<dbReference type="AlphaFoldDB" id="W1YGG1"/>
<reference evidence="2" key="1">
    <citation type="submission" date="2013-12" db="EMBL/GenBank/DDBJ databases">
        <title>A Varibaculum cambriense genome reconstructed from a premature infant gut community with otherwise low bacterial novelty that shifts toward anaerobic metabolism during the third week of life.</title>
        <authorList>
            <person name="Brown C.T."/>
            <person name="Sharon I."/>
            <person name="Thomas B.C."/>
            <person name="Castelle C.J."/>
            <person name="Morowitz M.J."/>
            <person name="Banfield J.F."/>
        </authorList>
    </citation>
    <scope>NUCLEOTIDE SEQUENCE</scope>
</reference>
<comment type="caution">
    <text evidence="2">The sequence shown here is derived from an EMBL/GenBank/DDBJ whole genome shotgun (WGS) entry which is preliminary data.</text>
</comment>
<dbReference type="GO" id="GO:0002098">
    <property type="term" value="P:tRNA wobble uridine modification"/>
    <property type="evidence" value="ECO:0007669"/>
    <property type="project" value="TreeGrafter"/>
</dbReference>
<name>W1YGG1_9ZZZZ</name>
<feature type="non-terminal residue" evidence="2">
    <location>
        <position position="82"/>
    </location>
</feature>